<dbReference type="PROSITE" id="PS51194">
    <property type="entry name" value="HELICASE_CTER"/>
    <property type="match status" value="1"/>
</dbReference>
<dbReference type="GO" id="GO:0003723">
    <property type="term" value="F:RNA binding"/>
    <property type="evidence" value="ECO:0007669"/>
    <property type="project" value="TreeGrafter"/>
</dbReference>
<dbReference type="CDD" id="cd00048">
    <property type="entry name" value="DSRM_SF"/>
    <property type="match status" value="1"/>
</dbReference>
<dbReference type="Gene3D" id="3.40.50.300">
    <property type="entry name" value="P-loop containing nucleotide triphosphate hydrolases"/>
    <property type="match status" value="1"/>
</dbReference>
<evidence type="ECO:0000256" key="2">
    <source>
        <dbReference type="ARBA" id="ARBA00022806"/>
    </source>
</evidence>
<dbReference type="GO" id="GO:0004386">
    <property type="term" value="F:helicase activity"/>
    <property type="evidence" value="ECO:0007669"/>
    <property type="project" value="UniProtKB-KW"/>
</dbReference>
<dbReference type="SUPFAM" id="SSF52540">
    <property type="entry name" value="P-loop containing nucleoside triphosphate hydrolases"/>
    <property type="match status" value="1"/>
</dbReference>
<dbReference type="AlphaFoldDB" id="A0A2B4RRW1"/>
<keyword evidence="2 5" id="KW-0347">Helicase</keyword>
<feature type="domain" description="Helicase C-terminal" evidence="4">
    <location>
        <begin position="91"/>
        <end position="262"/>
    </location>
</feature>
<comment type="caution">
    <text evidence="5">The sequence shown here is derived from an EMBL/GenBank/DDBJ whole genome shotgun (WGS) entry which is preliminary data.</text>
</comment>
<dbReference type="InterPro" id="IPR011709">
    <property type="entry name" value="DEAD-box_helicase_OB_fold"/>
</dbReference>
<dbReference type="EMBL" id="LSMT01000382">
    <property type="protein sequence ID" value="PFX18995.1"/>
    <property type="molecule type" value="Genomic_DNA"/>
</dbReference>
<dbReference type="InterPro" id="IPR027417">
    <property type="entry name" value="P-loop_NTPase"/>
</dbReference>
<proteinExistence type="predicted"/>
<dbReference type="Pfam" id="PF07717">
    <property type="entry name" value="OB_NTP_bind"/>
    <property type="match status" value="1"/>
</dbReference>
<keyword evidence="2 5" id="KW-0067">ATP-binding</keyword>
<dbReference type="Pfam" id="PF21010">
    <property type="entry name" value="HA2_C"/>
    <property type="match status" value="1"/>
</dbReference>
<evidence type="ECO:0000256" key="3">
    <source>
        <dbReference type="SAM" id="MobiDB-lite"/>
    </source>
</evidence>
<dbReference type="GO" id="GO:0005524">
    <property type="term" value="F:ATP binding"/>
    <property type="evidence" value="ECO:0007669"/>
    <property type="project" value="UniProtKB-KW"/>
</dbReference>
<keyword evidence="6" id="KW-1185">Reference proteome</keyword>
<evidence type="ECO:0000256" key="1">
    <source>
        <dbReference type="ARBA" id="ARBA00022801"/>
    </source>
</evidence>
<feature type="compositionally biased region" description="Pro residues" evidence="3">
    <location>
        <begin position="1"/>
        <end position="16"/>
    </location>
</feature>
<dbReference type="GO" id="GO:0016787">
    <property type="term" value="F:hydrolase activity"/>
    <property type="evidence" value="ECO:0007669"/>
    <property type="project" value="UniProtKB-KW"/>
</dbReference>
<dbReference type="CDD" id="cd18791">
    <property type="entry name" value="SF2_C_RHA"/>
    <property type="match status" value="1"/>
</dbReference>
<dbReference type="GO" id="GO:0005634">
    <property type="term" value="C:nucleus"/>
    <property type="evidence" value="ECO:0007669"/>
    <property type="project" value="TreeGrafter"/>
</dbReference>
<dbReference type="InterPro" id="IPR001650">
    <property type="entry name" value="Helicase_C-like"/>
</dbReference>
<feature type="region of interest" description="Disordered" evidence="3">
    <location>
        <begin position="1"/>
        <end position="60"/>
    </location>
</feature>
<dbReference type="SMART" id="SM00490">
    <property type="entry name" value="HELICc"/>
    <property type="match status" value="1"/>
</dbReference>
<organism evidence="5 6">
    <name type="scientific">Stylophora pistillata</name>
    <name type="common">Smooth cauliflower coral</name>
    <dbReference type="NCBI Taxonomy" id="50429"/>
    <lineage>
        <taxon>Eukaryota</taxon>
        <taxon>Metazoa</taxon>
        <taxon>Cnidaria</taxon>
        <taxon>Anthozoa</taxon>
        <taxon>Hexacorallia</taxon>
        <taxon>Scleractinia</taxon>
        <taxon>Astrocoeniina</taxon>
        <taxon>Pocilloporidae</taxon>
        <taxon>Stylophora</taxon>
    </lineage>
</organism>
<sequence length="623" mass="69722">MAHPPPLMSGPPPRVPFPSQDFLIGGGPIQQTRPPSQPWRPPNRNSPTSRHFRGSEAAQRFPNAKEKLHNILQGALKGNSLSFSNKQVDFNLWQSTVTIPWPRPMSFYGDGLSKREAEKNAAALACVELEKSQFLVLPLHSMLPMFNQRAVFERPPVGVRKIVLATNIAETSITIDDIVYVINAGNHKEKIHDTGKKVSCLMTHWTSQASVVQRRGRAGRCQPGLCFNLFTRQRFEHMAQYQSPEMQRVSLEEIVLQTKVRGQELCFQVMVFKQFPKGTLRSLSKFSKGTIDAAWCLDPVLTIAACLNYKHPFVSPLNLREQADQAVPFKQLYHKCSDKRNITGEEKDNYVKHRHCGAFEAANVYTSRRKMSLVASFIVKVADLMINAGVGEDRNCNASHIHDKNGTRDQFSRLLHDSDLVPSSSSDDAVNYFSGNMELVKAILCAGLFPNAVKVGLALESKGRGGKKRVRVGFRTKSDGRVVLHPSSVNSDEKQFLSQWLVYHDKVKSSQVFIRDSSMVHPIALICFSGKDVREIHQEHGPSVLQPRVTLAVGGDQWMAFYCSPRLARVLQAIRLEINKMVACSVSAAVTNNALFYYHGKLMETVVLLLTLPVQKPLSSSPW</sequence>
<evidence type="ECO:0000313" key="6">
    <source>
        <dbReference type="Proteomes" id="UP000225706"/>
    </source>
</evidence>
<gene>
    <name evidence="5" type="primary">DHX30</name>
    <name evidence="5" type="ORF">AWC38_SpisGene16636</name>
</gene>
<keyword evidence="1" id="KW-0378">Hydrolase</keyword>
<protein>
    <submittedName>
        <fullName evidence="5">Putative ATP-dependent RNA helicase DHX30</fullName>
    </submittedName>
</protein>
<name>A0A2B4RRW1_STYPI</name>
<dbReference type="OrthoDB" id="5600252at2759"/>
<evidence type="ECO:0000259" key="4">
    <source>
        <dbReference type="PROSITE" id="PS51194"/>
    </source>
</evidence>
<reference evidence="6" key="1">
    <citation type="journal article" date="2017" name="bioRxiv">
        <title>Comparative analysis of the genomes of Stylophora pistillata and Acropora digitifera provides evidence for extensive differences between species of corals.</title>
        <authorList>
            <person name="Voolstra C.R."/>
            <person name="Li Y."/>
            <person name="Liew Y.J."/>
            <person name="Baumgarten S."/>
            <person name="Zoccola D."/>
            <person name="Flot J.-F."/>
            <person name="Tambutte S."/>
            <person name="Allemand D."/>
            <person name="Aranda M."/>
        </authorList>
    </citation>
    <scope>NUCLEOTIDE SEQUENCE [LARGE SCALE GENOMIC DNA]</scope>
</reference>
<keyword evidence="2 5" id="KW-0547">Nucleotide-binding</keyword>
<dbReference type="Pfam" id="PF00271">
    <property type="entry name" value="Helicase_C"/>
    <property type="match status" value="1"/>
</dbReference>
<dbReference type="PANTHER" id="PTHR18934:SF257">
    <property type="entry name" value="ATP-DEPENDENT RNA HELICASE DHX30"/>
    <property type="match status" value="1"/>
</dbReference>
<dbReference type="Proteomes" id="UP000225706">
    <property type="component" value="Unassembled WGS sequence"/>
</dbReference>
<dbReference type="PANTHER" id="PTHR18934">
    <property type="entry name" value="ATP-DEPENDENT RNA HELICASE"/>
    <property type="match status" value="1"/>
</dbReference>
<evidence type="ECO:0000313" key="5">
    <source>
        <dbReference type="EMBL" id="PFX18995.1"/>
    </source>
</evidence>
<accession>A0A2B4RRW1</accession>
<dbReference type="STRING" id="50429.A0A2B4RRW1"/>